<sequence length="669" mass="75318">MGHHVFVAMPYGTKEGLDFNVIYNDLIRPALKYDGFTVFRADEEMRPGDIRRDMFQELLIADIVVADLTINNPNVWYELGVRHALRKRGVILVGAREGAMPFDIASDRTLRYRVKNGVPDPEFITHDRARLAEMARETVNAWYGRVVSPVYELLPYLEEPNWKTLEVGGAGEFWSKQRAWTDRISVARRKQCPGDILVLAEEAPIQGLRLEAYRVAARALRQVEQFELALEQIEHALEIAPDDIISRQEKGMLLGRIGQFENAKQWLRSLAHDHPTDAETCGLLGRVEKDEWVNAWRTGPMNADEWRVAARDNIGLLREALDAYAAGFRNDATSYYCGVNAVTLLHLHRHLLTDETDEDAAARTKMEGGVVWAATSAVSKETPQSRDFWARVTLADLATLRDDPKVVEDAYKYALAVADKDWFSLNSTLQQLTLLAELGFRPNAVDAAMHTVERAIEKLEPPFVPHRVFLFTGHMIDAPDRPTERFPEDMTDRAKAAIENALDRFGAQEGDLALCEGACGGDLLFARAALDRKLRLHLRLPFDEPTFLRKSVSFAGPKWRDLYFDVKSQSALTCMLTMPAELGPTPEGRSDFERANLWQLYSALAWGPQNVRVIALWNGEASGERGGTDHMIRAVEARAGQVEIIDTKKLLVEVRAQREAARRSSSADG</sequence>
<dbReference type="Proteomes" id="UP001055013">
    <property type="component" value="Unassembled WGS sequence"/>
</dbReference>
<dbReference type="EMBL" id="BPUR01000009">
    <property type="protein sequence ID" value="GJH18432.1"/>
    <property type="molecule type" value="Genomic_DNA"/>
</dbReference>
<evidence type="ECO:0000313" key="2">
    <source>
        <dbReference type="Proteomes" id="UP001055013"/>
    </source>
</evidence>
<gene>
    <name evidence="1" type="ORF">CBA19CS22_17840</name>
</gene>
<accession>A0ACB5QU20</accession>
<evidence type="ECO:0000313" key="1">
    <source>
        <dbReference type="EMBL" id="GJH18432.1"/>
    </source>
</evidence>
<name>A0ACB5QU20_9BURK</name>
<proteinExistence type="predicted"/>
<reference evidence="1" key="1">
    <citation type="submission" date="2021-09" db="EMBL/GenBank/DDBJ databases">
        <title>Isolation and characterization of 3-chlorobenzoate degrading bacteria from soils in Shizuoka.</title>
        <authorList>
            <person name="Ifat A."/>
            <person name="Ogawa N."/>
            <person name="Kimbara K."/>
            <person name="Moriuchi R."/>
            <person name="Dohra H."/>
            <person name="Shintani M."/>
        </authorList>
    </citation>
    <scope>NUCLEOTIDE SEQUENCE</scope>
    <source>
        <strain evidence="1">19CS2-2</strain>
    </source>
</reference>
<protein>
    <submittedName>
        <fullName evidence="1">Uncharacterized protein</fullName>
    </submittedName>
</protein>
<comment type="caution">
    <text evidence="1">The sequence shown here is derived from an EMBL/GenBank/DDBJ whole genome shotgun (WGS) entry which is preliminary data.</text>
</comment>
<organism evidence="1 2">
    <name type="scientific">Caballeronia novacaledonica</name>
    <dbReference type="NCBI Taxonomy" id="1544861"/>
    <lineage>
        <taxon>Bacteria</taxon>
        <taxon>Pseudomonadati</taxon>
        <taxon>Pseudomonadota</taxon>
        <taxon>Betaproteobacteria</taxon>
        <taxon>Burkholderiales</taxon>
        <taxon>Burkholderiaceae</taxon>
        <taxon>Caballeronia</taxon>
    </lineage>
</organism>
<keyword evidence="2" id="KW-1185">Reference proteome</keyword>